<evidence type="ECO:0000313" key="1">
    <source>
        <dbReference type="EMBL" id="CAB4135559.1"/>
    </source>
</evidence>
<dbReference type="EMBL" id="LR796302">
    <property type="protein sequence ID" value="CAB4135559.1"/>
    <property type="molecule type" value="Genomic_DNA"/>
</dbReference>
<dbReference type="EMBL" id="LR797261">
    <property type="protein sequence ID" value="CAB4197900.1"/>
    <property type="molecule type" value="Genomic_DNA"/>
</dbReference>
<evidence type="ECO:0000313" key="6">
    <source>
        <dbReference type="EMBL" id="CAB4210631.1"/>
    </source>
</evidence>
<dbReference type="EMBL" id="LR797044">
    <property type="protein sequence ID" value="CAB4183206.1"/>
    <property type="molecule type" value="Genomic_DNA"/>
</dbReference>
<evidence type="ECO:0000313" key="4">
    <source>
        <dbReference type="EMBL" id="CAB4183206.1"/>
    </source>
</evidence>
<reference evidence="5" key="1">
    <citation type="submission" date="2020-05" db="EMBL/GenBank/DDBJ databases">
        <authorList>
            <person name="Chiriac C."/>
            <person name="Salcher M."/>
            <person name="Ghai R."/>
            <person name="Kavagutti S V."/>
        </authorList>
    </citation>
    <scope>NUCLEOTIDE SEQUENCE</scope>
</reference>
<protein>
    <submittedName>
        <fullName evidence="5">Uncharacterized protein</fullName>
    </submittedName>
</protein>
<gene>
    <name evidence="4" type="ORF">UFOVP1078_47</name>
    <name evidence="5" type="ORF">UFOVP1317_37</name>
    <name evidence="6" type="ORF">UFOVP1429_32</name>
    <name evidence="1" type="ORF">UFOVP289_58</name>
    <name evidence="2" type="ORF">UFOVP547_52</name>
    <name evidence="3" type="ORF">UFOVP900_17</name>
</gene>
<name>A0A6J5RK45_9CAUD</name>
<evidence type="ECO:0000313" key="3">
    <source>
        <dbReference type="EMBL" id="CAB4169814.1"/>
    </source>
</evidence>
<dbReference type="EMBL" id="LR796855">
    <property type="protein sequence ID" value="CAB4169814.1"/>
    <property type="molecule type" value="Genomic_DNA"/>
</dbReference>
<proteinExistence type="predicted"/>
<dbReference type="EMBL" id="LR796533">
    <property type="protein sequence ID" value="CAB4150101.1"/>
    <property type="molecule type" value="Genomic_DNA"/>
</dbReference>
<evidence type="ECO:0000313" key="5">
    <source>
        <dbReference type="EMBL" id="CAB4197900.1"/>
    </source>
</evidence>
<evidence type="ECO:0000313" key="2">
    <source>
        <dbReference type="EMBL" id="CAB4150101.1"/>
    </source>
</evidence>
<dbReference type="EMBL" id="LR797373">
    <property type="protein sequence ID" value="CAB4210631.1"/>
    <property type="molecule type" value="Genomic_DNA"/>
</dbReference>
<accession>A0A6J5RK45</accession>
<organism evidence="5">
    <name type="scientific">uncultured Caudovirales phage</name>
    <dbReference type="NCBI Taxonomy" id="2100421"/>
    <lineage>
        <taxon>Viruses</taxon>
        <taxon>Duplodnaviria</taxon>
        <taxon>Heunggongvirae</taxon>
        <taxon>Uroviricota</taxon>
        <taxon>Caudoviricetes</taxon>
        <taxon>Peduoviridae</taxon>
        <taxon>Maltschvirus</taxon>
        <taxon>Maltschvirus maltsch</taxon>
    </lineage>
</organism>
<sequence>MNKQEKIAFVVMQNTLLDVLGYCNQELNLPEKLIIERVQRALIVSSVIIEPSTGGT</sequence>